<dbReference type="Pfam" id="PF07063">
    <property type="entry name" value="HGLS"/>
    <property type="match status" value="2"/>
</dbReference>
<name>A0A250X7J0_9CHLO</name>
<dbReference type="Proteomes" id="UP000232323">
    <property type="component" value="Unassembled WGS sequence"/>
</dbReference>
<evidence type="ECO:0000256" key="4">
    <source>
        <dbReference type="ARBA" id="ARBA00023004"/>
    </source>
</evidence>
<evidence type="ECO:0000256" key="6">
    <source>
        <dbReference type="ARBA" id="ARBA00035023"/>
    </source>
</evidence>
<dbReference type="Gene3D" id="3.10.180.50">
    <property type="match status" value="2"/>
</dbReference>
<evidence type="ECO:0000256" key="1">
    <source>
        <dbReference type="ARBA" id="ARBA00001954"/>
    </source>
</evidence>
<organism evidence="8 9">
    <name type="scientific">Chlamydomonas eustigma</name>
    <dbReference type="NCBI Taxonomy" id="1157962"/>
    <lineage>
        <taxon>Eukaryota</taxon>
        <taxon>Viridiplantae</taxon>
        <taxon>Chlorophyta</taxon>
        <taxon>core chlorophytes</taxon>
        <taxon>Chlorophyceae</taxon>
        <taxon>CS clade</taxon>
        <taxon>Chlamydomonadales</taxon>
        <taxon>Chlamydomonadaceae</taxon>
        <taxon>Chlamydomonas</taxon>
    </lineage>
</organism>
<sequence>MLLARPCSSNRILTRRTASFTGAHWEASSQQLTISKFFVHHRHASPFASPSCNRFIASCIAESNKNAALCETLCRPHPKLSKVVQALWCHLVQRYASLTPSAHQVVEKVILSGNYSDKQRHPLDSKADCSSSSPKCSGGRSSALLSAKQAVPLEIFHDHFAFRTFGVPGLGIASVAAVMNELGYEQQGDFFEFPGKKLQATWYAPKDKELYEEGAPRIFVSELQVHKLSREAQLIIHRCVSTIPDGGSLGSSCAQQLYSHHQQQQQRRSLFEQASLSANSSSSAPSSAAASPSTPRAAVPATAPSVFFPPTQVLAAMMTGSLPWEVPSWEDYRLLQGESEYAAWVLAHGYALNHTAISVHRLCDAEAVMDTAASSEGGGDVISAFTEAVRAAGMPLNLEGGLIKVSPDGLLLQSSTLSDQVPFTFRNGEVQSIPGSYIEFVERKATATPHLIINNSSSLSSNVVAVKELSRRDGFEAGNADKIFASTTSSRS</sequence>
<evidence type="ECO:0000313" key="8">
    <source>
        <dbReference type="EMBL" id="GAX79054.1"/>
    </source>
</evidence>
<dbReference type="PANTHER" id="PTHR31136:SF5">
    <property type="entry name" value="2-OXOADIPATE DIOXYGENASE_DECARBOXYLASE, CHLOROPLASTIC"/>
    <property type="match status" value="1"/>
</dbReference>
<evidence type="ECO:0000256" key="5">
    <source>
        <dbReference type="ARBA" id="ARBA00035013"/>
    </source>
</evidence>
<dbReference type="OrthoDB" id="1908993at2759"/>
<keyword evidence="9" id="KW-1185">Reference proteome</keyword>
<dbReference type="GO" id="GO:0051213">
    <property type="term" value="F:dioxygenase activity"/>
    <property type="evidence" value="ECO:0007669"/>
    <property type="project" value="UniProtKB-KW"/>
</dbReference>
<evidence type="ECO:0000256" key="7">
    <source>
        <dbReference type="ARBA" id="ARBA00035045"/>
    </source>
</evidence>
<gene>
    <name evidence="8" type="ORF">CEUSTIGMA_g6494.t1</name>
</gene>
<proteinExistence type="inferred from homology"/>
<dbReference type="CDD" id="cd16350">
    <property type="entry name" value="VOC_like"/>
    <property type="match status" value="1"/>
</dbReference>
<dbReference type="SMART" id="SM01150">
    <property type="entry name" value="DUF1338"/>
    <property type="match status" value="1"/>
</dbReference>
<dbReference type="AlphaFoldDB" id="A0A250X7J0"/>
<dbReference type="EC" id="1.13.11.93" evidence="6"/>
<accession>A0A250X7J0</accession>
<dbReference type="EMBL" id="BEGY01000038">
    <property type="protein sequence ID" value="GAX79054.1"/>
    <property type="molecule type" value="Genomic_DNA"/>
</dbReference>
<keyword evidence="2" id="KW-0223">Dioxygenase</keyword>
<evidence type="ECO:0000313" key="9">
    <source>
        <dbReference type="Proteomes" id="UP000232323"/>
    </source>
</evidence>
<comment type="similarity">
    <text evidence="5">Belongs to the 2-oxoadipate dioxygenase/decarboxylase family.</text>
</comment>
<comment type="caution">
    <text evidence="8">The sequence shown here is derived from an EMBL/GenBank/DDBJ whole genome shotgun (WGS) entry which is preliminary data.</text>
</comment>
<evidence type="ECO:0000256" key="3">
    <source>
        <dbReference type="ARBA" id="ARBA00023002"/>
    </source>
</evidence>
<dbReference type="PANTHER" id="PTHR31136">
    <property type="entry name" value="DUF1338 DOMAIN-CONTAINING PROTEIN"/>
    <property type="match status" value="1"/>
</dbReference>
<reference evidence="8 9" key="1">
    <citation type="submission" date="2017-08" db="EMBL/GenBank/DDBJ databases">
        <title>Acidophilic green algal genome provides insights into adaptation to an acidic environment.</title>
        <authorList>
            <person name="Hirooka S."/>
            <person name="Hirose Y."/>
            <person name="Kanesaki Y."/>
            <person name="Higuchi S."/>
            <person name="Fujiwara T."/>
            <person name="Onuma R."/>
            <person name="Era A."/>
            <person name="Ohbayashi R."/>
            <person name="Uzuka A."/>
            <person name="Nozaki H."/>
            <person name="Yoshikawa H."/>
            <person name="Miyagishima S.Y."/>
        </authorList>
    </citation>
    <scope>NUCLEOTIDE SEQUENCE [LARGE SCALE GENOMIC DNA]</scope>
    <source>
        <strain evidence="8 9">NIES-2499</strain>
    </source>
</reference>
<keyword evidence="4" id="KW-0408">Iron</keyword>
<dbReference type="InterPro" id="IPR009770">
    <property type="entry name" value="HGLS"/>
</dbReference>
<protein>
    <recommendedName>
        <fullName evidence="6">2-oxoadipate dioxygenase/decarboxylase</fullName>
        <ecNumber evidence="6">1.13.11.93</ecNumber>
    </recommendedName>
    <alternativeName>
        <fullName evidence="7">2-hydroxyglutarate synthase</fullName>
    </alternativeName>
</protein>
<keyword evidence="3" id="KW-0560">Oxidoreductase</keyword>
<evidence type="ECO:0000256" key="2">
    <source>
        <dbReference type="ARBA" id="ARBA00022964"/>
    </source>
</evidence>
<comment type="cofactor">
    <cofactor evidence="1">
        <name>Fe(2+)</name>
        <dbReference type="ChEBI" id="CHEBI:29033"/>
    </cofactor>
</comment>